<proteinExistence type="predicted"/>
<evidence type="ECO:0000313" key="4">
    <source>
        <dbReference type="Proteomes" id="UP000077755"/>
    </source>
</evidence>
<dbReference type="GO" id="GO:0005886">
    <property type="term" value="C:plasma membrane"/>
    <property type="evidence" value="ECO:0007669"/>
    <property type="project" value="InterPro"/>
</dbReference>
<dbReference type="OMA" id="DNSCAND"/>
<sequence>MAPNYKHVEEDEDEGYIDMDLSSFSSNLFRHSINISPPPPPQDIEFEFFSNNQKSETSIFPADELFYKGKLLPLHLPPRLQMLQNLLQPSTTTTTSISRSCDVSPSESFRSTSDKQLDDHLFAELTDEKFNVGEVPKKSWPKKKLRLIKKLLAGTHLKSLFSKSSCSDESIVKTAANKGDPGNISKGETDRSSKKAKNSARRSGWPIRQEDPFNFSHRRSFHGEIRHHSMNKCSYSASLSSSCSSCSSSSSFSFDTNGVRGLDLHKRRISSGSDTEGSIDAAIAHCKNSQQ</sequence>
<organism evidence="2">
    <name type="scientific">Daucus carota subsp. sativus</name>
    <name type="common">Carrot</name>
    <dbReference type="NCBI Taxonomy" id="79200"/>
    <lineage>
        <taxon>Eukaryota</taxon>
        <taxon>Viridiplantae</taxon>
        <taxon>Streptophyta</taxon>
        <taxon>Embryophyta</taxon>
        <taxon>Tracheophyta</taxon>
        <taxon>Spermatophyta</taxon>
        <taxon>Magnoliopsida</taxon>
        <taxon>eudicotyledons</taxon>
        <taxon>Gunneridae</taxon>
        <taxon>Pentapetalae</taxon>
        <taxon>asterids</taxon>
        <taxon>campanulids</taxon>
        <taxon>Apiales</taxon>
        <taxon>Apiaceae</taxon>
        <taxon>Apioideae</taxon>
        <taxon>Scandiceae</taxon>
        <taxon>Daucinae</taxon>
        <taxon>Daucus</taxon>
        <taxon>Daucus sect. Daucus</taxon>
    </lineage>
</organism>
<gene>
    <name evidence="2" type="ORF">DCAR_009263</name>
    <name evidence="3" type="ORF">DCAR_0310475</name>
</gene>
<dbReference type="OrthoDB" id="1938320at2759"/>
<dbReference type="KEGG" id="dcr:108212125"/>
<dbReference type="EMBL" id="CP093345">
    <property type="protein sequence ID" value="WOG91227.1"/>
    <property type="molecule type" value="Genomic_DNA"/>
</dbReference>
<dbReference type="PANTHER" id="PTHR33312:SF21">
    <property type="entry name" value="MEMBRANE-ASSOCIATED KINASE REGULATOR 3-RELATED"/>
    <property type="match status" value="1"/>
</dbReference>
<evidence type="ECO:0008006" key="5">
    <source>
        <dbReference type="Google" id="ProtNLM"/>
    </source>
</evidence>
<feature type="region of interest" description="Disordered" evidence="1">
    <location>
        <begin position="174"/>
        <end position="211"/>
    </location>
</feature>
<dbReference type="STRING" id="79200.A0A165ZWN3"/>
<keyword evidence="4" id="KW-1185">Reference proteome</keyword>
<protein>
    <recommendedName>
        <fullName evidence="5">Membrane-associated kinase regulator 4</fullName>
    </recommendedName>
</protein>
<reference evidence="2" key="1">
    <citation type="journal article" date="2016" name="Nat. Genet.">
        <title>A high-quality carrot genome assembly provides new insights into carotenoid accumulation and asterid genome evolution.</title>
        <authorList>
            <person name="Iorizzo M."/>
            <person name="Ellison S."/>
            <person name="Senalik D."/>
            <person name="Zeng P."/>
            <person name="Satapoomin P."/>
            <person name="Huang J."/>
            <person name="Bowman M."/>
            <person name="Iovene M."/>
            <person name="Sanseverino W."/>
            <person name="Cavagnaro P."/>
            <person name="Yildiz M."/>
            <person name="Macko-Podgorni A."/>
            <person name="Moranska E."/>
            <person name="Grzebelus E."/>
            <person name="Grzebelus D."/>
            <person name="Ashrafi H."/>
            <person name="Zheng Z."/>
            <person name="Cheng S."/>
            <person name="Spooner D."/>
            <person name="Van Deynze A."/>
            <person name="Simon P."/>
        </authorList>
    </citation>
    <scope>NUCLEOTIDE SEQUENCE [LARGE SCALE GENOMIC DNA]</scope>
    <source>
        <tissue evidence="2">Leaf</tissue>
    </source>
</reference>
<dbReference type="Gramene" id="KZN00509">
    <property type="protein sequence ID" value="KZN00509"/>
    <property type="gene ID" value="DCAR_009263"/>
</dbReference>
<name>A0A165ZWN3_DAUCS</name>
<accession>A0A165ZWN3</accession>
<dbReference type="GO" id="GO:0019210">
    <property type="term" value="F:kinase inhibitor activity"/>
    <property type="evidence" value="ECO:0007669"/>
    <property type="project" value="InterPro"/>
</dbReference>
<reference evidence="3" key="2">
    <citation type="submission" date="2022-03" db="EMBL/GenBank/DDBJ databases">
        <title>Draft title - Genomic analysis of global carrot germplasm unveils the trajectory of domestication and the origin of high carotenoid orange carrot.</title>
        <authorList>
            <person name="Iorizzo M."/>
            <person name="Ellison S."/>
            <person name="Senalik D."/>
            <person name="Macko-Podgorni A."/>
            <person name="Grzebelus D."/>
            <person name="Bostan H."/>
            <person name="Rolling W."/>
            <person name="Curaba J."/>
            <person name="Simon P."/>
        </authorList>
    </citation>
    <scope>NUCLEOTIDE SEQUENCE</scope>
    <source>
        <tissue evidence="3">Leaf</tissue>
    </source>
</reference>
<dbReference type="InterPro" id="IPR039620">
    <property type="entry name" value="BKI1/MAKR1/3/4"/>
</dbReference>
<dbReference type="EMBL" id="LNRQ01000003">
    <property type="protein sequence ID" value="KZN00509.1"/>
    <property type="molecule type" value="Genomic_DNA"/>
</dbReference>
<evidence type="ECO:0000313" key="3">
    <source>
        <dbReference type="EMBL" id="WOG91227.1"/>
    </source>
</evidence>
<evidence type="ECO:0000313" key="2">
    <source>
        <dbReference type="EMBL" id="KZN00509.1"/>
    </source>
</evidence>
<dbReference type="AlphaFoldDB" id="A0A165ZWN3"/>
<evidence type="ECO:0000256" key="1">
    <source>
        <dbReference type="SAM" id="MobiDB-lite"/>
    </source>
</evidence>
<dbReference type="Proteomes" id="UP000077755">
    <property type="component" value="Chromosome 3"/>
</dbReference>
<dbReference type="PANTHER" id="PTHR33312">
    <property type="entry name" value="MEMBRANE-ASSOCIATED KINASE REGULATOR 4-RELATED"/>
    <property type="match status" value="1"/>
</dbReference>